<dbReference type="Pfam" id="PF00460">
    <property type="entry name" value="Flg_bb_rod"/>
    <property type="match status" value="1"/>
</dbReference>
<keyword evidence="5" id="KW-0964">Secreted</keyword>
<dbReference type="OrthoDB" id="7181295at2"/>
<dbReference type="PANTHER" id="PTHR30033:SF1">
    <property type="entry name" value="FLAGELLAR HOOK-ASSOCIATED PROTEIN 1"/>
    <property type="match status" value="1"/>
</dbReference>
<evidence type="ECO:0000256" key="3">
    <source>
        <dbReference type="ARBA" id="ARBA00009677"/>
    </source>
</evidence>
<dbReference type="PROSITE" id="PS00588">
    <property type="entry name" value="FLAGELLA_BB_ROD"/>
    <property type="match status" value="1"/>
</dbReference>
<dbReference type="Pfam" id="PF06429">
    <property type="entry name" value="Flg_bbr_C"/>
    <property type="match status" value="1"/>
</dbReference>
<gene>
    <name evidence="10" type="primary">flgK</name>
    <name evidence="10" type="ORF">HPO_14167</name>
</gene>
<dbReference type="Proteomes" id="UP000027100">
    <property type="component" value="Unassembled WGS sequence"/>
</dbReference>
<keyword evidence="10" id="KW-0966">Cell projection</keyword>
<feature type="domain" description="Flagellar basal-body/hook protein C-terminal" evidence="8">
    <location>
        <begin position="444"/>
        <end position="482"/>
    </location>
</feature>
<evidence type="ECO:0000256" key="1">
    <source>
        <dbReference type="ARBA" id="ARBA00004117"/>
    </source>
</evidence>
<comment type="caution">
    <text evidence="10">The sequence shown here is derived from an EMBL/GenBank/DDBJ whole genome shotgun (WGS) entry which is preliminary data.</text>
</comment>
<evidence type="ECO:0000313" key="10">
    <source>
        <dbReference type="EMBL" id="KCZ97645.1"/>
    </source>
</evidence>
<name>A0A062VDY3_9PROT</name>
<dbReference type="GO" id="GO:0005198">
    <property type="term" value="F:structural molecule activity"/>
    <property type="evidence" value="ECO:0007669"/>
    <property type="project" value="InterPro"/>
</dbReference>
<sequence>MSISAAILAARSGLQVTSQKAEIVATNVANASTPGYVRRSLVVGELVQGSQTSGVVSLGVSRAGDDIIKGQRRELTSDVAQATVLASTWQSLSQRVGSTASGTGLFNTFSNFESALRASVTSPESTATATSLLDAAKSVARELNSLSSYAAQARAEADSEIAQGVETVNAALKQIQDLNKRISSIDRTSEQAATLMDERQRVLDTIAQYLPIQTVQREYGAIDVLTPEGVYLINGSTAQQLQFSPSSTFTSEQTLADGDLSGISVGGINLTPGSTSFGAVSGGMLGALFTLRDQDIPAFMDQLDMVANDIITRLSDDAIDPTKTPGAQGLFVDPAGSGTLGLASRISVNAAVDPAQGGQISRLRDGLEATTEGPPGNSSILSAMFDAFTQIKSMNSNGIQGAFSASDLAAQLSSVVGQKRVHQDSVLASTQAQHLTLVEAEQSQTGVNVDQEMESLLLIEQAYAANARVIQVARDMISILMEL</sequence>
<evidence type="ECO:0000313" key="11">
    <source>
        <dbReference type="Proteomes" id="UP000027100"/>
    </source>
</evidence>
<protein>
    <recommendedName>
        <fullName evidence="4">Flagellar hook-associated protein 1</fullName>
    </recommendedName>
</protein>
<dbReference type="InterPro" id="IPR019776">
    <property type="entry name" value="Flagellar_basal_body_rod_CS"/>
</dbReference>
<dbReference type="GO" id="GO:0044780">
    <property type="term" value="P:bacterial-type flagellum assembly"/>
    <property type="evidence" value="ECO:0007669"/>
    <property type="project" value="InterPro"/>
</dbReference>
<feature type="domain" description="Flagellar hook-associated protein FlgK helical" evidence="9">
    <location>
        <begin position="101"/>
        <end position="313"/>
    </location>
</feature>
<dbReference type="GO" id="GO:0005576">
    <property type="term" value="C:extracellular region"/>
    <property type="evidence" value="ECO:0007669"/>
    <property type="project" value="UniProtKB-SubCell"/>
</dbReference>
<evidence type="ECO:0000256" key="4">
    <source>
        <dbReference type="ARBA" id="ARBA00016244"/>
    </source>
</evidence>
<dbReference type="NCBIfam" id="TIGR02492">
    <property type="entry name" value="flgK_ends"/>
    <property type="match status" value="1"/>
</dbReference>
<proteinExistence type="inferred from homology"/>
<evidence type="ECO:0000256" key="2">
    <source>
        <dbReference type="ARBA" id="ARBA00004613"/>
    </source>
</evidence>
<evidence type="ECO:0000259" key="7">
    <source>
        <dbReference type="Pfam" id="PF00460"/>
    </source>
</evidence>
<reference evidence="10 11" key="1">
    <citation type="journal article" date="2014" name="Antonie Van Leeuwenhoek">
        <title>Hyphomonas beringensis sp. nov. and Hyphomonas chukchiensis sp. nov., isolated from surface seawater of the Bering Sea and Chukchi Sea.</title>
        <authorList>
            <person name="Li C."/>
            <person name="Lai Q."/>
            <person name="Li G."/>
            <person name="Dong C."/>
            <person name="Wang J."/>
            <person name="Liao Y."/>
            <person name="Shao Z."/>
        </authorList>
    </citation>
    <scope>NUCLEOTIDE SEQUENCE [LARGE SCALE GENOMIC DNA]</scope>
    <source>
        <strain evidence="10 11">PS728</strain>
    </source>
</reference>
<dbReference type="PANTHER" id="PTHR30033">
    <property type="entry name" value="FLAGELLAR HOOK-ASSOCIATED PROTEIN 1"/>
    <property type="match status" value="1"/>
</dbReference>
<keyword evidence="10" id="KW-0282">Flagellum</keyword>
<accession>A0A062VDY3</accession>
<dbReference type="Pfam" id="PF22638">
    <property type="entry name" value="FlgK_D1"/>
    <property type="match status" value="1"/>
</dbReference>
<keyword evidence="11" id="KW-1185">Reference proteome</keyword>
<dbReference type="RefSeq" id="WP_035600129.1">
    <property type="nucleotide sequence ID" value="NZ_ARYM01000017.1"/>
</dbReference>
<dbReference type="InterPro" id="IPR001444">
    <property type="entry name" value="Flag_bb_rod_N"/>
</dbReference>
<dbReference type="InterPro" id="IPR002371">
    <property type="entry name" value="FlgK"/>
</dbReference>
<dbReference type="PATRIC" id="fig|1280954.3.peg.2870"/>
<keyword evidence="6" id="KW-0975">Bacterial flagellum</keyword>
<evidence type="ECO:0000259" key="8">
    <source>
        <dbReference type="Pfam" id="PF06429"/>
    </source>
</evidence>
<dbReference type="GO" id="GO:0009424">
    <property type="term" value="C:bacterial-type flagellum hook"/>
    <property type="evidence" value="ECO:0007669"/>
    <property type="project" value="InterPro"/>
</dbReference>
<feature type="domain" description="Flagellar basal body rod protein N-terminal" evidence="7">
    <location>
        <begin position="7"/>
        <end position="36"/>
    </location>
</feature>
<evidence type="ECO:0000259" key="9">
    <source>
        <dbReference type="Pfam" id="PF22638"/>
    </source>
</evidence>
<dbReference type="EMBL" id="ARYM01000017">
    <property type="protein sequence ID" value="KCZ97645.1"/>
    <property type="molecule type" value="Genomic_DNA"/>
</dbReference>
<keyword evidence="10" id="KW-0969">Cilium</keyword>
<dbReference type="GO" id="GO:0009425">
    <property type="term" value="C:bacterial-type flagellum basal body"/>
    <property type="evidence" value="ECO:0007669"/>
    <property type="project" value="UniProtKB-SubCell"/>
</dbReference>
<organism evidence="10 11">
    <name type="scientific">Hyphomonas polymorpha PS728</name>
    <dbReference type="NCBI Taxonomy" id="1280954"/>
    <lineage>
        <taxon>Bacteria</taxon>
        <taxon>Pseudomonadati</taxon>
        <taxon>Pseudomonadota</taxon>
        <taxon>Alphaproteobacteria</taxon>
        <taxon>Hyphomonadales</taxon>
        <taxon>Hyphomonadaceae</taxon>
        <taxon>Hyphomonas</taxon>
    </lineage>
</organism>
<dbReference type="AlphaFoldDB" id="A0A062VDY3"/>
<comment type="similarity">
    <text evidence="3">Belongs to the flagella basal body rod proteins family.</text>
</comment>
<comment type="subcellular location">
    <subcellularLocation>
        <location evidence="1">Bacterial flagellum basal body</location>
    </subcellularLocation>
    <subcellularLocation>
        <location evidence="2">Secreted</location>
    </subcellularLocation>
</comment>
<dbReference type="SUPFAM" id="SSF64518">
    <property type="entry name" value="Phase 1 flagellin"/>
    <property type="match status" value="1"/>
</dbReference>
<dbReference type="InterPro" id="IPR053927">
    <property type="entry name" value="FlgK_helical"/>
</dbReference>
<dbReference type="eggNOG" id="COG1256">
    <property type="taxonomic scope" value="Bacteria"/>
</dbReference>
<evidence type="ECO:0000256" key="5">
    <source>
        <dbReference type="ARBA" id="ARBA00022525"/>
    </source>
</evidence>
<evidence type="ECO:0000256" key="6">
    <source>
        <dbReference type="ARBA" id="ARBA00023143"/>
    </source>
</evidence>
<dbReference type="STRING" id="1280954.HPO_14167"/>
<dbReference type="InterPro" id="IPR010930">
    <property type="entry name" value="Flg_bb/hook_C_dom"/>
</dbReference>